<comment type="caution">
    <text evidence="1">The sequence shown here is derived from an EMBL/GenBank/DDBJ whole genome shotgun (WGS) entry which is preliminary data.</text>
</comment>
<name>A0A699YP20_HAELA</name>
<dbReference type="EMBL" id="BLLF01000429">
    <property type="protein sequence ID" value="GFH11720.1"/>
    <property type="molecule type" value="Genomic_DNA"/>
</dbReference>
<gene>
    <name evidence="1" type="ORF">HaLaN_07266</name>
</gene>
<reference evidence="1 2" key="1">
    <citation type="submission" date="2020-02" db="EMBL/GenBank/DDBJ databases">
        <title>Draft genome sequence of Haematococcus lacustris strain NIES-144.</title>
        <authorList>
            <person name="Morimoto D."/>
            <person name="Nakagawa S."/>
            <person name="Yoshida T."/>
            <person name="Sawayama S."/>
        </authorList>
    </citation>
    <scope>NUCLEOTIDE SEQUENCE [LARGE SCALE GENOMIC DNA]</scope>
    <source>
        <strain evidence="1 2">NIES-144</strain>
    </source>
</reference>
<protein>
    <submittedName>
        <fullName evidence="1">Uncharacterized protein</fullName>
    </submittedName>
</protein>
<sequence>MSTHTIWTTHQAARQKAGTGCWRGTAYPYIVVCPASVVCPAALQACTDILGNPVEPCPDRNSDRGCYNLVLGRTLDDHEHLALRCAAHSPNRKRKKAAKQSTC</sequence>
<dbReference type="Proteomes" id="UP000485058">
    <property type="component" value="Unassembled WGS sequence"/>
</dbReference>
<dbReference type="AlphaFoldDB" id="A0A699YP20"/>
<proteinExistence type="predicted"/>
<evidence type="ECO:0000313" key="2">
    <source>
        <dbReference type="Proteomes" id="UP000485058"/>
    </source>
</evidence>
<keyword evidence="2" id="KW-1185">Reference proteome</keyword>
<organism evidence="1 2">
    <name type="scientific">Haematococcus lacustris</name>
    <name type="common">Green alga</name>
    <name type="synonym">Haematococcus pluvialis</name>
    <dbReference type="NCBI Taxonomy" id="44745"/>
    <lineage>
        <taxon>Eukaryota</taxon>
        <taxon>Viridiplantae</taxon>
        <taxon>Chlorophyta</taxon>
        <taxon>core chlorophytes</taxon>
        <taxon>Chlorophyceae</taxon>
        <taxon>CS clade</taxon>
        <taxon>Chlamydomonadales</taxon>
        <taxon>Haematococcaceae</taxon>
        <taxon>Haematococcus</taxon>
    </lineage>
</organism>
<accession>A0A699YP20</accession>
<evidence type="ECO:0000313" key="1">
    <source>
        <dbReference type="EMBL" id="GFH11720.1"/>
    </source>
</evidence>